<name>A0A0N7HIM2_9RHOB</name>
<evidence type="ECO:0000313" key="2">
    <source>
        <dbReference type="Proteomes" id="UP000064920"/>
    </source>
</evidence>
<keyword evidence="2" id="KW-1185">Reference proteome</keyword>
<accession>A0A0N7HIM2</accession>
<dbReference type="PANTHER" id="PTHR36529">
    <property type="entry name" value="SLL1095 PROTEIN"/>
    <property type="match status" value="1"/>
</dbReference>
<dbReference type="Pfam" id="PF09837">
    <property type="entry name" value="DUF2064"/>
    <property type="match status" value="1"/>
</dbReference>
<protein>
    <submittedName>
        <fullName evidence="1">Uncharacterized protein</fullName>
    </submittedName>
</protein>
<dbReference type="Gene3D" id="3.90.550.10">
    <property type="entry name" value="Spore Coat Polysaccharide Biosynthesis Protein SpsA, Chain A"/>
    <property type="match status" value="1"/>
</dbReference>
<dbReference type="EMBL" id="CP012023">
    <property type="protein sequence ID" value="ALI55613.1"/>
    <property type="molecule type" value="Genomic_DNA"/>
</dbReference>
<dbReference type="Proteomes" id="UP000064920">
    <property type="component" value="Chromosome"/>
</dbReference>
<dbReference type="InterPro" id="IPR018641">
    <property type="entry name" value="Trfase_1_rSAM/seldom-assoc"/>
</dbReference>
<reference evidence="1 2" key="1">
    <citation type="submission" date="2015-05" db="EMBL/GenBank/DDBJ databases">
        <authorList>
            <person name="Wang D.B."/>
            <person name="Wang M."/>
        </authorList>
    </citation>
    <scope>NUCLEOTIDE SEQUENCE [LARGE SCALE GENOMIC DNA]</scope>
    <source>
        <strain evidence="1 2">IMCC 12053</strain>
    </source>
</reference>
<evidence type="ECO:0000313" key="1">
    <source>
        <dbReference type="EMBL" id="ALI55613.1"/>
    </source>
</evidence>
<dbReference type="SUPFAM" id="SSF53448">
    <property type="entry name" value="Nucleotide-diphospho-sugar transferases"/>
    <property type="match status" value="1"/>
</dbReference>
<dbReference type="KEGG" id="cmar:IMCC12053_1666"/>
<proteinExistence type="predicted"/>
<organism evidence="1 2">
    <name type="scientific">Celeribacter marinus</name>
    <dbReference type="NCBI Taxonomy" id="1397108"/>
    <lineage>
        <taxon>Bacteria</taxon>
        <taxon>Pseudomonadati</taxon>
        <taxon>Pseudomonadota</taxon>
        <taxon>Alphaproteobacteria</taxon>
        <taxon>Rhodobacterales</taxon>
        <taxon>Roseobacteraceae</taxon>
        <taxon>Celeribacter</taxon>
    </lineage>
</organism>
<dbReference type="STRING" id="1397108.IMCC12053_1666"/>
<dbReference type="PATRIC" id="fig|1397108.4.peg.1701"/>
<dbReference type="PANTHER" id="PTHR36529:SF1">
    <property type="entry name" value="GLYCOSYLTRANSFERASE"/>
    <property type="match status" value="1"/>
</dbReference>
<gene>
    <name evidence="1" type="ORF">IMCC12053_1666</name>
</gene>
<dbReference type="InterPro" id="IPR029044">
    <property type="entry name" value="Nucleotide-diphossugar_trans"/>
</dbReference>
<sequence>MLKEPHPGRVKTRLGRDIGYVEAAHWYRTEALRTIRRLRSPKWDLILAVSPDNAGQSSRVWPAHVPRIAQGHGDLGKRMARLLRALHPHPTCIIGSDIPTIRPHDIETAFRGLGSYDATIGPSPDGGYWLIGLKNTRAVPSGFLNHVRWSSHFARADTLESCPDLTWHIGRTLNDIDTRDDLIAWMRENADS</sequence>
<dbReference type="AlphaFoldDB" id="A0A0N7HIM2"/>